<evidence type="ECO:0000313" key="9">
    <source>
        <dbReference type="EMBL" id="MBN8743482.1"/>
    </source>
</evidence>
<keyword evidence="4" id="KW-0249">Electron transport</keyword>
<dbReference type="PANTHER" id="PTHR33751:SF9">
    <property type="entry name" value="CYTOCHROME C4"/>
    <property type="match status" value="1"/>
</dbReference>
<dbReference type="SUPFAM" id="SSF46626">
    <property type="entry name" value="Cytochrome c"/>
    <property type="match status" value="1"/>
</dbReference>
<keyword evidence="2 6" id="KW-0349">Heme</keyword>
<keyword evidence="1" id="KW-0813">Transport</keyword>
<dbReference type="Proteomes" id="UP000664800">
    <property type="component" value="Unassembled WGS sequence"/>
</dbReference>
<feature type="chain" id="PRO_5034553310" evidence="7">
    <location>
        <begin position="22"/>
        <end position="115"/>
    </location>
</feature>
<name>A0A8I1SUU9_THIA3</name>
<feature type="domain" description="Cytochrome c" evidence="8">
    <location>
        <begin position="26"/>
        <end position="110"/>
    </location>
</feature>
<evidence type="ECO:0000256" key="6">
    <source>
        <dbReference type="PROSITE-ProRule" id="PRU00433"/>
    </source>
</evidence>
<feature type="signal peptide" evidence="7">
    <location>
        <begin position="1"/>
        <end position="21"/>
    </location>
</feature>
<dbReference type="EMBL" id="JAFKMR010000012">
    <property type="protein sequence ID" value="MBN8743482.1"/>
    <property type="molecule type" value="Genomic_DNA"/>
</dbReference>
<evidence type="ECO:0000313" key="10">
    <source>
        <dbReference type="Proteomes" id="UP000664800"/>
    </source>
</evidence>
<evidence type="ECO:0000256" key="1">
    <source>
        <dbReference type="ARBA" id="ARBA00022448"/>
    </source>
</evidence>
<dbReference type="InterPro" id="IPR050597">
    <property type="entry name" value="Cytochrome_c_Oxidase_Subunit"/>
</dbReference>
<dbReference type="RefSeq" id="WP_276728296.1">
    <property type="nucleotide sequence ID" value="NZ_JAFKMR010000012.1"/>
</dbReference>
<evidence type="ECO:0000256" key="3">
    <source>
        <dbReference type="ARBA" id="ARBA00022723"/>
    </source>
</evidence>
<dbReference type="GO" id="GO:0046872">
    <property type="term" value="F:metal ion binding"/>
    <property type="evidence" value="ECO:0007669"/>
    <property type="project" value="UniProtKB-KW"/>
</dbReference>
<dbReference type="InterPro" id="IPR036909">
    <property type="entry name" value="Cyt_c-like_dom_sf"/>
</dbReference>
<evidence type="ECO:0000256" key="4">
    <source>
        <dbReference type="ARBA" id="ARBA00022982"/>
    </source>
</evidence>
<evidence type="ECO:0000256" key="2">
    <source>
        <dbReference type="ARBA" id="ARBA00022617"/>
    </source>
</evidence>
<accession>A0A8I1SUU9</accession>
<keyword evidence="3 6" id="KW-0479">Metal-binding</keyword>
<dbReference type="InterPro" id="IPR009056">
    <property type="entry name" value="Cyt_c-like_dom"/>
</dbReference>
<dbReference type="PANTHER" id="PTHR33751">
    <property type="entry name" value="CBB3-TYPE CYTOCHROME C OXIDASE SUBUNIT FIXP"/>
    <property type="match status" value="1"/>
</dbReference>
<organism evidence="9 10">
    <name type="scientific">Thiomonas arsenitoxydans (strain DSM 22701 / CIP 110005 / 3As)</name>
    <dbReference type="NCBI Taxonomy" id="426114"/>
    <lineage>
        <taxon>Bacteria</taxon>
        <taxon>Pseudomonadati</taxon>
        <taxon>Pseudomonadota</taxon>
        <taxon>Betaproteobacteria</taxon>
        <taxon>Burkholderiales</taxon>
        <taxon>Thiomonas</taxon>
    </lineage>
</organism>
<keyword evidence="7" id="KW-0732">Signal</keyword>
<dbReference type="PROSITE" id="PS51007">
    <property type="entry name" value="CYTC"/>
    <property type="match status" value="1"/>
</dbReference>
<dbReference type="GO" id="GO:0020037">
    <property type="term" value="F:heme binding"/>
    <property type="evidence" value="ECO:0007669"/>
    <property type="project" value="InterPro"/>
</dbReference>
<comment type="caution">
    <text evidence="9">The sequence shown here is derived from an EMBL/GenBank/DDBJ whole genome shotgun (WGS) entry which is preliminary data.</text>
</comment>
<reference evidence="9" key="1">
    <citation type="submission" date="2021-02" db="EMBL/GenBank/DDBJ databases">
        <title>Thiocyanate and organic carbon inputs drive convergent selection for specific autotrophic Afipia and Thiobacillus strains within complex microbiomes.</title>
        <authorList>
            <person name="Huddy R.J."/>
            <person name="Sachdeva R."/>
            <person name="Kadzinga F."/>
            <person name="Kantor R.S."/>
            <person name="Harrison S.T.L."/>
            <person name="Banfield J.F."/>
        </authorList>
    </citation>
    <scope>NUCLEOTIDE SEQUENCE</scope>
    <source>
        <strain evidence="9">SCN18_13_7_16_R3_B_64_19</strain>
    </source>
</reference>
<dbReference type="Gene3D" id="1.10.760.10">
    <property type="entry name" value="Cytochrome c-like domain"/>
    <property type="match status" value="1"/>
</dbReference>
<dbReference type="AlphaFoldDB" id="A0A8I1SUU9"/>
<evidence type="ECO:0000256" key="5">
    <source>
        <dbReference type="ARBA" id="ARBA00023004"/>
    </source>
</evidence>
<evidence type="ECO:0000259" key="8">
    <source>
        <dbReference type="PROSITE" id="PS51007"/>
    </source>
</evidence>
<dbReference type="GO" id="GO:0009055">
    <property type="term" value="F:electron transfer activity"/>
    <property type="evidence" value="ECO:0007669"/>
    <property type="project" value="InterPro"/>
</dbReference>
<sequence>MKHHSIGLILMTFFLTASAQAQTPAGNAAAGKYESSMCEGCHNAAHGGFKTDFPEVYRAPKLNGQSAAYIAQCLEDYRSGARRNPTMKAVADILTPQQIANLSAYYAVPKNQSVK</sequence>
<protein>
    <submittedName>
        <fullName evidence="9">Cytochrome c</fullName>
    </submittedName>
</protein>
<evidence type="ECO:0000256" key="7">
    <source>
        <dbReference type="SAM" id="SignalP"/>
    </source>
</evidence>
<keyword evidence="5 6" id="KW-0408">Iron</keyword>
<proteinExistence type="predicted"/>
<gene>
    <name evidence="9" type="ORF">J0I24_04160</name>
</gene>